<evidence type="ECO:0000259" key="8">
    <source>
        <dbReference type="Pfam" id="PF00749"/>
    </source>
</evidence>
<dbReference type="InterPro" id="IPR022380">
    <property type="entry name" value="Glu-Q_tRNA(Asp)_Synthase"/>
</dbReference>
<keyword evidence="4" id="KW-0862">Zinc</keyword>
<dbReference type="GO" id="GO:0004818">
    <property type="term" value="F:glutamate-tRNA ligase activity"/>
    <property type="evidence" value="ECO:0007669"/>
    <property type="project" value="TreeGrafter"/>
</dbReference>
<dbReference type="InterPro" id="IPR049940">
    <property type="entry name" value="GluQ/Sye"/>
</dbReference>
<evidence type="ECO:0000256" key="4">
    <source>
        <dbReference type="ARBA" id="ARBA00022833"/>
    </source>
</evidence>
<dbReference type="EMBL" id="CP022355">
    <property type="protein sequence ID" value="ASK77900.1"/>
    <property type="molecule type" value="Genomic_DNA"/>
</dbReference>
<dbReference type="NCBIfam" id="TIGR03838">
    <property type="entry name" value="queuosine_YadB"/>
    <property type="match status" value="1"/>
</dbReference>
<dbReference type="InterPro" id="IPR014729">
    <property type="entry name" value="Rossmann-like_a/b/a_fold"/>
</dbReference>
<evidence type="ECO:0000256" key="1">
    <source>
        <dbReference type="ARBA" id="ARBA00022598"/>
    </source>
</evidence>
<dbReference type="Gene3D" id="3.40.50.620">
    <property type="entry name" value="HUPs"/>
    <property type="match status" value="1"/>
</dbReference>
<dbReference type="Pfam" id="PF00749">
    <property type="entry name" value="tRNA-synt_1c"/>
    <property type="match status" value="1"/>
</dbReference>
<dbReference type="Proteomes" id="UP000242175">
    <property type="component" value="Chromosome large"/>
</dbReference>
<keyword evidence="2" id="KW-0479">Metal-binding</keyword>
<protein>
    <submittedName>
        <fullName evidence="9">tRNA glutamyl-Q(34) synthetase GluQRS</fullName>
    </submittedName>
</protein>
<dbReference type="NCBIfam" id="NF004314">
    <property type="entry name" value="PRK05710.1-3"/>
    <property type="match status" value="1"/>
</dbReference>
<dbReference type="FunFam" id="3.40.50.620:FF:000093">
    <property type="entry name" value="Glutamyl-Q tRNA(Asp) synthetase"/>
    <property type="match status" value="1"/>
</dbReference>
<dbReference type="GO" id="GO:0006424">
    <property type="term" value="P:glutamyl-tRNA aminoacylation"/>
    <property type="evidence" value="ECO:0007669"/>
    <property type="project" value="InterPro"/>
</dbReference>
<dbReference type="AlphaFoldDB" id="A0A220VC79"/>
<name>A0A220VC79_9GAMM</name>
<dbReference type="GO" id="GO:0008270">
    <property type="term" value="F:zinc ion binding"/>
    <property type="evidence" value="ECO:0007669"/>
    <property type="project" value="InterPro"/>
</dbReference>
<dbReference type="InterPro" id="IPR020058">
    <property type="entry name" value="Glu/Gln-tRNA-synth_Ib_cat-dom"/>
</dbReference>
<keyword evidence="1 7" id="KW-0436">Ligase</keyword>
<dbReference type="OrthoDB" id="9807503at2"/>
<keyword evidence="6 7" id="KW-0030">Aminoacyl-tRNA synthetase</keyword>
<keyword evidence="7" id="KW-0648">Protein biosynthesis</keyword>
<feature type="domain" description="Glutamyl/glutaminyl-tRNA synthetase class Ib catalytic" evidence="8">
    <location>
        <begin position="8"/>
        <end position="262"/>
    </location>
</feature>
<evidence type="ECO:0000256" key="5">
    <source>
        <dbReference type="ARBA" id="ARBA00022840"/>
    </source>
</evidence>
<keyword evidence="3 7" id="KW-0547">Nucleotide-binding</keyword>
<dbReference type="PANTHER" id="PTHR43311:SF1">
    <property type="entry name" value="GLUTAMYL-Q TRNA(ASP) SYNTHETASE"/>
    <property type="match status" value="1"/>
</dbReference>
<dbReference type="InterPro" id="IPR000924">
    <property type="entry name" value="Glu/Gln-tRNA-synth"/>
</dbReference>
<evidence type="ECO:0000313" key="10">
    <source>
        <dbReference type="Proteomes" id="UP000242175"/>
    </source>
</evidence>
<keyword evidence="10" id="KW-1185">Reference proteome</keyword>
<dbReference type="KEGG" id="pmai:CF386_01965"/>
<dbReference type="PRINTS" id="PR00987">
    <property type="entry name" value="TRNASYNTHGLU"/>
</dbReference>
<evidence type="ECO:0000256" key="7">
    <source>
        <dbReference type="RuleBase" id="RU363037"/>
    </source>
</evidence>
<dbReference type="GO" id="GO:0005524">
    <property type="term" value="F:ATP binding"/>
    <property type="evidence" value="ECO:0007669"/>
    <property type="project" value="UniProtKB-KW"/>
</dbReference>
<sequence length="294" mass="33778">MNTKVIYRGRFAPSPTGDLHLGSLTTALGSYLEAKANNGSWLLRIEDLDYFRIQPASIANILHTLELYGLEWDEEVLYQSKRIDIYREYINDIIGANKAYYCSCNRKRIKELGGIYDGYCKEKKRSPENASIRFLKHEVNSFSDRLKGIIFFSKDLAQENFIIQRKDGLPSYNLAVVVDDIYQGITEVVRGSDLENMTSHQIALYNYFELRAIKYVHLPVINNQNGFKLSKQHKAKSIPLDNIQYNLLKALKLLGLPTQKEMIYNSPQEILTWSIANWSLAKIPKVNINVSDTN</sequence>
<dbReference type="GO" id="GO:0005829">
    <property type="term" value="C:cytosol"/>
    <property type="evidence" value="ECO:0007669"/>
    <property type="project" value="TreeGrafter"/>
</dbReference>
<evidence type="ECO:0000256" key="6">
    <source>
        <dbReference type="ARBA" id="ARBA00023146"/>
    </source>
</evidence>
<proteinExistence type="inferred from homology"/>
<evidence type="ECO:0000256" key="3">
    <source>
        <dbReference type="ARBA" id="ARBA00022741"/>
    </source>
</evidence>
<gene>
    <name evidence="9" type="ORF">CF386_01965</name>
</gene>
<organism evidence="9 10">
    <name type="scientific">Paraphotobacterium marinum</name>
    <dbReference type="NCBI Taxonomy" id="1755811"/>
    <lineage>
        <taxon>Bacteria</taxon>
        <taxon>Pseudomonadati</taxon>
        <taxon>Pseudomonadota</taxon>
        <taxon>Gammaproteobacteria</taxon>
        <taxon>Vibrionales</taxon>
        <taxon>Vibrionaceae</taxon>
        <taxon>Paraphotobacterium</taxon>
    </lineage>
</organism>
<dbReference type="PANTHER" id="PTHR43311">
    <property type="entry name" value="GLUTAMATE--TRNA LIGASE"/>
    <property type="match status" value="1"/>
</dbReference>
<evidence type="ECO:0000313" key="9">
    <source>
        <dbReference type="EMBL" id="ASK77900.1"/>
    </source>
</evidence>
<dbReference type="SUPFAM" id="SSF52374">
    <property type="entry name" value="Nucleotidylyl transferase"/>
    <property type="match status" value="1"/>
</dbReference>
<accession>A0A220VC79</accession>
<evidence type="ECO:0000256" key="2">
    <source>
        <dbReference type="ARBA" id="ARBA00022723"/>
    </source>
</evidence>
<dbReference type="RefSeq" id="WP_089072810.1">
    <property type="nucleotide sequence ID" value="NZ_CBCSAM010000005.1"/>
</dbReference>
<keyword evidence="5 7" id="KW-0067">ATP-binding</keyword>
<reference evidence="9 10" key="1">
    <citation type="journal article" date="2016" name="Int. J. Syst. Evol. Microbiol.">
        <title>Paraphotobacterium marinum gen. nov., sp. nov., a member of the family Vibrionaceae, isolated from surface seawater.</title>
        <authorList>
            <person name="Huang Z."/>
            <person name="Dong C."/>
            <person name="Shao Z."/>
        </authorList>
    </citation>
    <scope>NUCLEOTIDE SEQUENCE [LARGE SCALE GENOMIC DNA]</scope>
    <source>
        <strain evidence="9 10">NSCS20N07D</strain>
    </source>
</reference>
<comment type="similarity">
    <text evidence="7">Belongs to the class-I aminoacyl-tRNA synthetase family.</text>
</comment>
<dbReference type="GO" id="GO:0006400">
    <property type="term" value="P:tRNA modification"/>
    <property type="evidence" value="ECO:0007669"/>
    <property type="project" value="InterPro"/>
</dbReference>